<name>A0A139I1J5_9PEZI</name>
<keyword evidence="9" id="KW-1185">Reference proteome</keyword>
<dbReference type="InterPro" id="IPR036291">
    <property type="entry name" value="NAD(P)-bd_dom_sf"/>
</dbReference>
<dbReference type="PANTHER" id="PTHR42940:SF8">
    <property type="entry name" value="VACUOLAR PROTEIN SORTING-ASSOCIATED PROTEIN 11"/>
    <property type="match status" value="1"/>
</dbReference>
<dbReference type="Pfam" id="PF08240">
    <property type="entry name" value="ADH_N"/>
    <property type="match status" value="1"/>
</dbReference>
<dbReference type="OrthoDB" id="1879366at2759"/>
<evidence type="ECO:0000256" key="1">
    <source>
        <dbReference type="ARBA" id="ARBA00001947"/>
    </source>
</evidence>
<dbReference type="EMBL" id="LFZO01000428">
    <property type="protein sequence ID" value="KXT08581.1"/>
    <property type="molecule type" value="Genomic_DNA"/>
</dbReference>
<comment type="similarity">
    <text evidence="2 6">Belongs to the zinc-containing alcohol dehydrogenase family.</text>
</comment>
<dbReference type="InterPro" id="IPR011032">
    <property type="entry name" value="GroES-like_sf"/>
</dbReference>
<proteinExistence type="inferred from homology"/>
<keyword evidence="5" id="KW-0560">Oxidoreductase</keyword>
<comment type="cofactor">
    <cofactor evidence="1 6">
        <name>Zn(2+)</name>
        <dbReference type="ChEBI" id="CHEBI:29105"/>
    </cofactor>
</comment>
<organism evidence="8 9">
    <name type="scientific">Pseudocercospora musae</name>
    <dbReference type="NCBI Taxonomy" id="113226"/>
    <lineage>
        <taxon>Eukaryota</taxon>
        <taxon>Fungi</taxon>
        <taxon>Dikarya</taxon>
        <taxon>Ascomycota</taxon>
        <taxon>Pezizomycotina</taxon>
        <taxon>Dothideomycetes</taxon>
        <taxon>Dothideomycetidae</taxon>
        <taxon>Mycosphaerellales</taxon>
        <taxon>Mycosphaerellaceae</taxon>
        <taxon>Pseudocercospora</taxon>
    </lineage>
</organism>
<dbReference type="GO" id="GO:0004022">
    <property type="term" value="F:alcohol dehydrogenase (NAD+) activity"/>
    <property type="evidence" value="ECO:0007669"/>
    <property type="project" value="TreeGrafter"/>
</dbReference>
<dbReference type="PROSITE" id="PS00059">
    <property type="entry name" value="ADH_ZINC"/>
    <property type="match status" value="1"/>
</dbReference>
<reference evidence="8 9" key="1">
    <citation type="submission" date="2015-07" db="EMBL/GenBank/DDBJ databases">
        <title>Comparative genomics of the Sigatoka disease complex on banana suggests a link between parallel evolutionary changes in Pseudocercospora fijiensis and Pseudocercospora eumusae and increased virulence on the banana host.</title>
        <authorList>
            <person name="Chang T.-C."/>
            <person name="Salvucci A."/>
            <person name="Crous P.W."/>
            <person name="Stergiopoulos I."/>
        </authorList>
    </citation>
    <scope>NUCLEOTIDE SEQUENCE [LARGE SCALE GENOMIC DNA]</scope>
    <source>
        <strain evidence="8 9">CBS 116634</strain>
    </source>
</reference>
<protein>
    <recommendedName>
        <fullName evidence="7">Enoyl reductase (ER) domain-containing protein</fullName>
    </recommendedName>
</protein>
<dbReference type="Pfam" id="PF00107">
    <property type="entry name" value="ADH_zinc_N"/>
    <property type="match status" value="1"/>
</dbReference>
<dbReference type="Gene3D" id="3.40.50.720">
    <property type="entry name" value="NAD(P)-binding Rossmann-like Domain"/>
    <property type="match status" value="1"/>
</dbReference>
<accession>A0A139I1J5</accession>
<dbReference type="InterPro" id="IPR020843">
    <property type="entry name" value="ER"/>
</dbReference>
<evidence type="ECO:0000313" key="8">
    <source>
        <dbReference type="EMBL" id="KXT08581.1"/>
    </source>
</evidence>
<evidence type="ECO:0000256" key="6">
    <source>
        <dbReference type="RuleBase" id="RU361277"/>
    </source>
</evidence>
<dbReference type="Gene3D" id="3.90.180.10">
    <property type="entry name" value="Medium-chain alcohol dehydrogenases, catalytic domain"/>
    <property type="match status" value="1"/>
</dbReference>
<evidence type="ECO:0000256" key="4">
    <source>
        <dbReference type="ARBA" id="ARBA00022833"/>
    </source>
</evidence>
<gene>
    <name evidence="8" type="ORF">AC579_2603</name>
</gene>
<evidence type="ECO:0000313" key="9">
    <source>
        <dbReference type="Proteomes" id="UP000073492"/>
    </source>
</evidence>
<dbReference type="InterPro" id="IPR002328">
    <property type="entry name" value="ADH_Zn_CS"/>
</dbReference>
<dbReference type="InterPro" id="IPR013154">
    <property type="entry name" value="ADH-like_N"/>
</dbReference>
<comment type="caution">
    <text evidence="8">The sequence shown here is derived from an EMBL/GenBank/DDBJ whole genome shotgun (WGS) entry which is preliminary data.</text>
</comment>
<evidence type="ECO:0000256" key="5">
    <source>
        <dbReference type="ARBA" id="ARBA00023002"/>
    </source>
</evidence>
<dbReference type="AlphaFoldDB" id="A0A139I1J5"/>
<dbReference type="SUPFAM" id="SSF51735">
    <property type="entry name" value="NAD(P)-binding Rossmann-fold domains"/>
    <property type="match status" value="1"/>
</dbReference>
<dbReference type="GO" id="GO:0005737">
    <property type="term" value="C:cytoplasm"/>
    <property type="evidence" value="ECO:0007669"/>
    <property type="project" value="TreeGrafter"/>
</dbReference>
<dbReference type="Proteomes" id="UP000073492">
    <property type="component" value="Unassembled WGS sequence"/>
</dbReference>
<feature type="domain" description="Enoyl reductase (ER)" evidence="7">
    <location>
        <begin position="50"/>
        <end position="389"/>
    </location>
</feature>
<dbReference type="SUPFAM" id="SSF50129">
    <property type="entry name" value="GroES-like"/>
    <property type="match status" value="1"/>
</dbReference>
<sequence>MHKPERHRTRTLLDAEILISRKRPYTSKPKMSSHARNQDLQWAWRCHQSRKPDVLLKKQIPIPKCAPNGVLVKVLAMGVCHSDCLIIARPEPLPGCSEFTLGHEGAGEIVEIGSEVNNGLQPGDKVSIHIVPGCGECRECNLGFRRLCKQSDNGGYGLEKDGFMQEIVAARADACVKIPEGVRIEDAAIAPDAILTAFHAIKYTGEVNEKDKVAIIGLGGLGLNGVQIVKYFGVEVGSIYVMDKKLEAVEAAIRLGVKKENAFCSGDEHYEKKPMHEVLAERGVSIDKVIDFVGHDETHTTAQIIVRPAGTIVVVGLLSMQTPLLPGLMVTKCYTIKGTFAGEIEGLKECLDLLAKGVIRPELSTASVNELPQVLKDLDYGKIKGRKVLLPDWTN</sequence>
<evidence type="ECO:0000256" key="3">
    <source>
        <dbReference type="ARBA" id="ARBA00022723"/>
    </source>
</evidence>
<dbReference type="InterPro" id="IPR013149">
    <property type="entry name" value="ADH-like_C"/>
</dbReference>
<dbReference type="CDD" id="cd08254">
    <property type="entry name" value="hydroxyacyl_CoA_DH"/>
    <property type="match status" value="1"/>
</dbReference>
<evidence type="ECO:0000256" key="2">
    <source>
        <dbReference type="ARBA" id="ARBA00008072"/>
    </source>
</evidence>
<evidence type="ECO:0000259" key="7">
    <source>
        <dbReference type="SMART" id="SM00829"/>
    </source>
</evidence>
<keyword evidence="3 6" id="KW-0479">Metal-binding</keyword>
<dbReference type="STRING" id="113226.A0A139I1J5"/>
<dbReference type="GO" id="GO:0008270">
    <property type="term" value="F:zinc ion binding"/>
    <property type="evidence" value="ECO:0007669"/>
    <property type="project" value="InterPro"/>
</dbReference>
<dbReference type="SMART" id="SM00829">
    <property type="entry name" value="PKS_ER"/>
    <property type="match status" value="1"/>
</dbReference>
<dbReference type="PANTHER" id="PTHR42940">
    <property type="entry name" value="ALCOHOL DEHYDROGENASE 1-RELATED"/>
    <property type="match status" value="1"/>
</dbReference>
<keyword evidence="4 6" id="KW-0862">Zinc</keyword>